<dbReference type="InterPro" id="IPR011701">
    <property type="entry name" value="MFS"/>
</dbReference>
<dbReference type="OrthoDB" id="9773404at2"/>
<protein>
    <submittedName>
        <fullName evidence="7">Sugar phosphate permease</fullName>
    </submittedName>
</protein>
<keyword evidence="2 5" id="KW-0812">Transmembrane</keyword>
<comment type="subcellular location">
    <subcellularLocation>
        <location evidence="1">Membrane</location>
        <topology evidence="1">Multi-pass membrane protein</topology>
    </subcellularLocation>
</comment>
<dbReference type="InterPro" id="IPR050382">
    <property type="entry name" value="MFS_Na/Anion_cotransporter"/>
</dbReference>
<evidence type="ECO:0000313" key="8">
    <source>
        <dbReference type="Proteomes" id="UP000236728"/>
    </source>
</evidence>
<dbReference type="InterPro" id="IPR036259">
    <property type="entry name" value="MFS_trans_sf"/>
</dbReference>
<keyword evidence="4 5" id="KW-0472">Membrane</keyword>
<dbReference type="SUPFAM" id="SSF103473">
    <property type="entry name" value="MFS general substrate transporter"/>
    <property type="match status" value="1"/>
</dbReference>
<dbReference type="Pfam" id="PF07690">
    <property type="entry name" value="MFS_1"/>
    <property type="match status" value="1"/>
</dbReference>
<feature type="transmembrane region" description="Helical" evidence="5">
    <location>
        <begin position="55"/>
        <end position="72"/>
    </location>
</feature>
<reference evidence="7 8" key="1">
    <citation type="submission" date="2016-10" db="EMBL/GenBank/DDBJ databases">
        <authorList>
            <person name="de Groot N.N."/>
        </authorList>
    </citation>
    <scope>NUCLEOTIDE SEQUENCE [LARGE SCALE GENOMIC DNA]</scope>
    <source>
        <strain evidence="7 8">DSM 22489</strain>
    </source>
</reference>
<dbReference type="PANTHER" id="PTHR11662:SF399">
    <property type="entry name" value="FI19708P1-RELATED"/>
    <property type="match status" value="1"/>
</dbReference>
<sequence length="423" mass="45390">MATVTSPRYKVAPRTALALLLLVFAGCLNYVDRVSLSIAHGPVKTMLGVSETRMGGLMSIFSIAYGLAQLPVGPLSDRFGTRRVLGAGLTLWSFAQLLVARVHSLFGFMGLRVILGVGEAPYYPASIQLIHSELAASLRARALALVNSSAMVGQAIAPPLLTVIMLHYGWRPMFAITGAVGLVLSLIWFLLLRDRSGSPPVEDGYVAPRATPLSLGQWARFFSDPVIWLMMSGFAGVNYTAWFYIAWLPSYLENGRGISVAHTGWLAALPYLAATVGMHTDGWLADRLVRGGAPAPRVHVTFAMGGLFASAVMTLLVPHVRSHVDAIALIMIAMFFLQFAGNSAWGYAQSVSPQPIVATVSSIQNFGSQVFGSLAPLLTGAILDYTHSFNAAFGLCGCITAMGGLCYLYLWRTRVVAVHTPRA</sequence>
<dbReference type="Proteomes" id="UP000236728">
    <property type="component" value="Unassembled WGS sequence"/>
</dbReference>
<feature type="transmembrane region" description="Helical" evidence="5">
    <location>
        <begin position="391"/>
        <end position="410"/>
    </location>
</feature>
<organism evidence="7 8">
    <name type="scientific">Bryocella elongata</name>
    <dbReference type="NCBI Taxonomy" id="863522"/>
    <lineage>
        <taxon>Bacteria</taxon>
        <taxon>Pseudomonadati</taxon>
        <taxon>Acidobacteriota</taxon>
        <taxon>Terriglobia</taxon>
        <taxon>Terriglobales</taxon>
        <taxon>Acidobacteriaceae</taxon>
        <taxon>Bryocella</taxon>
    </lineage>
</organism>
<evidence type="ECO:0000313" key="7">
    <source>
        <dbReference type="EMBL" id="SEG16752.1"/>
    </source>
</evidence>
<dbReference type="GO" id="GO:0016020">
    <property type="term" value="C:membrane"/>
    <property type="evidence" value="ECO:0007669"/>
    <property type="project" value="UniProtKB-SubCell"/>
</dbReference>
<feature type="domain" description="Major facilitator superfamily (MFS) profile" evidence="6">
    <location>
        <begin position="18"/>
        <end position="415"/>
    </location>
</feature>
<evidence type="ECO:0000256" key="4">
    <source>
        <dbReference type="ARBA" id="ARBA00023136"/>
    </source>
</evidence>
<feature type="transmembrane region" description="Helical" evidence="5">
    <location>
        <begin position="142"/>
        <end position="166"/>
    </location>
</feature>
<dbReference type="CDD" id="cd17319">
    <property type="entry name" value="MFS_ExuT_GudP_like"/>
    <property type="match status" value="1"/>
</dbReference>
<feature type="transmembrane region" description="Helical" evidence="5">
    <location>
        <begin position="298"/>
        <end position="317"/>
    </location>
</feature>
<feature type="transmembrane region" description="Helical" evidence="5">
    <location>
        <begin position="173"/>
        <end position="191"/>
    </location>
</feature>
<feature type="transmembrane region" description="Helical" evidence="5">
    <location>
        <begin position="324"/>
        <end position="345"/>
    </location>
</feature>
<dbReference type="EMBL" id="FNVA01000003">
    <property type="protein sequence ID" value="SEG16752.1"/>
    <property type="molecule type" value="Genomic_DNA"/>
</dbReference>
<feature type="transmembrane region" description="Helical" evidence="5">
    <location>
        <begin position="226"/>
        <end position="248"/>
    </location>
</feature>
<dbReference type="PROSITE" id="PS50850">
    <property type="entry name" value="MFS"/>
    <property type="match status" value="1"/>
</dbReference>
<dbReference type="InterPro" id="IPR020846">
    <property type="entry name" value="MFS_dom"/>
</dbReference>
<dbReference type="GO" id="GO:0022857">
    <property type="term" value="F:transmembrane transporter activity"/>
    <property type="evidence" value="ECO:0007669"/>
    <property type="project" value="InterPro"/>
</dbReference>
<dbReference type="Gene3D" id="1.20.1250.20">
    <property type="entry name" value="MFS general substrate transporter like domains"/>
    <property type="match status" value="2"/>
</dbReference>
<feature type="transmembrane region" description="Helical" evidence="5">
    <location>
        <begin position="260"/>
        <end position="278"/>
    </location>
</feature>
<evidence type="ECO:0000256" key="5">
    <source>
        <dbReference type="SAM" id="Phobius"/>
    </source>
</evidence>
<evidence type="ECO:0000256" key="1">
    <source>
        <dbReference type="ARBA" id="ARBA00004141"/>
    </source>
</evidence>
<dbReference type="RefSeq" id="WP_103932945.1">
    <property type="nucleotide sequence ID" value="NZ_FNVA01000003.1"/>
</dbReference>
<proteinExistence type="predicted"/>
<keyword evidence="8" id="KW-1185">Reference proteome</keyword>
<evidence type="ECO:0000259" key="6">
    <source>
        <dbReference type="PROSITE" id="PS50850"/>
    </source>
</evidence>
<keyword evidence="3 5" id="KW-1133">Transmembrane helix</keyword>
<dbReference type="AlphaFoldDB" id="A0A1H5XYP0"/>
<evidence type="ECO:0000256" key="2">
    <source>
        <dbReference type="ARBA" id="ARBA00022692"/>
    </source>
</evidence>
<accession>A0A1H5XYP0</accession>
<evidence type="ECO:0000256" key="3">
    <source>
        <dbReference type="ARBA" id="ARBA00022989"/>
    </source>
</evidence>
<name>A0A1H5XYP0_9BACT</name>
<dbReference type="PANTHER" id="PTHR11662">
    <property type="entry name" value="SOLUTE CARRIER FAMILY 17"/>
    <property type="match status" value="1"/>
</dbReference>
<gene>
    <name evidence="7" type="ORF">SAMN05421819_2035</name>
</gene>